<proteinExistence type="inferred from homology"/>
<dbReference type="InterPro" id="IPR014052">
    <property type="entry name" value="DNA_primase_ssu_euk/arc"/>
</dbReference>
<keyword evidence="10" id="KW-0862">Zinc</keyword>
<evidence type="ECO:0000256" key="11">
    <source>
        <dbReference type="ARBA" id="ARBA00023163"/>
    </source>
</evidence>
<evidence type="ECO:0000256" key="3">
    <source>
        <dbReference type="ARBA" id="ARBA00009762"/>
    </source>
</evidence>
<keyword evidence="11" id="KW-0804">Transcription</keyword>
<evidence type="ECO:0000256" key="9">
    <source>
        <dbReference type="ARBA" id="ARBA00022723"/>
    </source>
</evidence>
<dbReference type="Gene3D" id="3.90.920.10">
    <property type="entry name" value="DNA primase, PRIM domain"/>
    <property type="match status" value="1"/>
</dbReference>
<gene>
    <name evidence="13" type="ORF">pipiens_003419</name>
</gene>
<dbReference type="GO" id="GO:0046872">
    <property type="term" value="F:metal ion binding"/>
    <property type="evidence" value="ECO:0007669"/>
    <property type="project" value="UniProtKB-KW"/>
</dbReference>
<keyword evidence="9" id="KW-0479">Metal-binding</keyword>
<dbReference type="Pfam" id="PF01896">
    <property type="entry name" value="DNA_primase_S"/>
    <property type="match status" value="1"/>
</dbReference>
<dbReference type="PANTHER" id="PTHR10536">
    <property type="entry name" value="DNA PRIMASE SMALL SUBUNIT"/>
    <property type="match status" value="1"/>
</dbReference>
<name>A0ABD1CYL8_CULPP</name>
<dbReference type="CDD" id="cd04860">
    <property type="entry name" value="AE_Prim_S"/>
    <property type="match status" value="1"/>
</dbReference>
<keyword evidence="5 12" id="KW-0639">Primosome</keyword>
<comment type="cofactor">
    <cofactor evidence="2">
        <name>Mg(2+)</name>
        <dbReference type="ChEBI" id="CHEBI:18420"/>
    </cofactor>
</comment>
<keyword evidence="8 12" id="KW-0235">DNA replication</keyword>
<comment type="caution">
    <text evidence="13">The sequence shown here is derived from an EMBL/GenBank/DDBJ whole genome shotgun (WGS) entry which is preliminary data.</text>
</comment>
<dbReference type="GO" id="GO:0003899">
    <property type="term" value="F:DNA-directed RNA polymerase activity"/>
    <property type="evidence" value="ECO:0007669"/>
    <property type="project" value="UniProtKB-ARBA"/>
</dbReference>
<evidence type="ECO:0000256" key="8">
    <source>
        <dbReference type="ARBA" id="ARBA00022705"/>
    </source>
</evidence>
<keyword evidence="6 12" id="KW-0808">Transferase</keyword>
<evidence type="ECO:0000256" key="4">
    <source>
        <dbReference type="ARBA" id="ARBA00022478"/>
    </source>
</evidence>
<dbReference type="NCBIfam" id="TIGR00335">
    <property type="entry name" value="primase_sml"/>
    <property type="match status" value="1"/>
</dbReference>
<reference evidence="13 14" key="1">
    <citation type="submission" date="2024-05" db="EMBL/GenBank/DDBJ databases">
        <title>Culex pipiens pipiens assembly and annotation.</title>
        <authorList>
            <person name="Alout H."/>
            <person name="Durand T."/>
        </authorList>
    </citation>
    <scope>NUCLEOTIDE SEQUENCE [LARGE SCALE GENOMIC DNA]</scope>
    <source>
        <strain evidence="13">HA-2024</strain>
        <tissue evidence="13">Whole body</tissue>
    </source>
</reference>
<accession>A0ABD1CYL8</accession>
<dbReference type="Proteomes" id="UP001562425">
    <property type="component" value="Unassembled WGS sequence"/>
</dbReference>
<keyword evidence="14" id="KW-1185">Reference proteome</keyword>
<comment type="cofactor">
    <cofactor evidence="1">
        <name>Mn(2+)</name>
        <dbReference type="ChEBI" id="CHEBI:29035"/>
    </cofactor>
</comment>
<dbReference type="InterPro" id="IPR002755">
    <property type="entry name" value="DNA_primase_S"/>
</dbReference>
<dbReference type="EC" id="2.7.7.-" evidence="12"/>
<evidence type="ECO:0000313" key="14">
    <source>
        <dbReference type="Proteomes" id="UP001562425"/>
    </source>
</evidence>
<dbReference type="GO" id="GO:0006269">
    <property type="term" value="P:DNA replication, synthesis of primer"/>
    <property type="evidence" value="ECO:0007669"/>
    <property type="project" value="UniProtKB-KW"/>
</dbReference>
<dbReference type="FunFam" id="3.90.920.10:FF:000001">
    <property type="entry name" value="DNA primase"/>
    <property type="match status" value="1"/>
</dbReference>
<evidence type="ECO:0000256" key="12">
    <source>
        <dbReference type="RuleBase" id="RU003514"/>
    </source>
</evidence>
<protein>
    <recommendedName>
        <fullName evidence="12">DNA primase</fullName>
        <ecNumber evidence="12">2.7.7.-</ecNumber>
    </recommendedName>
</protein>
<dbReference type="SUPFAM" id="SSF56747">
    <property type="entry name" value="Prim-pol domain"/>
    <property type="match status" value="1"/>
</dbReference>
<dbReference type="EMBL" id="JBEHCU010008596">
    <property type="protein sequence ID" value="KAL1381493.1"/>
    <property type="molecule type" value="Genomic_DNA"/>
</dbReference>
<organism evidence="13 14">
    <name type="scientific">Culex pipiens pipiens</name>
    <name type="common">Northern house mosquito</name>
    <dbReference type="NCBI Taxonomy" id="38569"/>
    <lineage>
        <taxon>Eukaryota</taxon>
        <taxon>Metazoa</taxon>
        <taxon>Ecdysozoa</taxon>
        <taxon>Arthropoda</taxon>
        <taxon>Hexapoda</taxon>
        <taxon>Insecta</taxon>
        <taxon>Pterygota</taxon>
        <taxon>Neoptera</taxon>
        <taxon>Endopterygota</taxon>
        <taxon>Diptera</taxon>
        <taxon>Nematocera</taxon>
        <taxon>Culicoidea</taxon>
        <taxon>Culicidae</taxon>
        <taxon>Culicinae</taxon>
        <taxon>Culicini</taxon>
        <taxon>Culex</taxon>
        <taxon>Culex</taxon>
    </lineage>
</organism>
<evidence type="ECO:0000256" key="7">
    <source>
        <dbReference type="ARBA" id="ARBA00022695"/>
    </source>
</evidence>
<evidence type="ECO:0000256" key="5">
    <source>
        <dbReference type="ARBA" id="ARBA00022515"/>
    </source>
</evidence>
<evidence type="ECO:0000256" key="2">
    <source>
        <dbReference type="ARBA" id="ARBA00001946"/>
    </source>
</evidence>
<evidence type="ECO:0000256" key="1">
    <source>
        <dbReference type="ARBA" id="ARBA00001936"/>
    </source>
</evidence>
<keyword evidence="7" id="KW-0548">Nucleotidyltransferase</keyword>
<evidence type="ECO:0000256" key="6">
    <source>
        <dbReference type="ARBA" id="ARBA00022679"/>
    </source>
</evidence>
<dbReference type="GO" id="GO:0006270">
    <property type="term" value="P:DNA replication initiation"/>
    <property type="evidence" value="ECO:0007669"/>
    <property type="project" value="UniProtKB-ARBA"/>
</dbReference>
<dbReference type="AlphaFoldDB" id="A0ABD1CYL8"/>
<dbReference type="GO" id="GO:0005658">
    <property type="term" value="C:alpha DNA polymerase:primase complex"/>
    <property type="evidence" value="ECO:0007669"/>
    <property type="project" value="UniProtKB-ARBA"/>
</dbReference>
<evidence type="ECO:0000313" key="13">
    <source>
        <dbReference type="EMBL" id="KAL1381493.1"/>
    </source>
</evidence>
<comment type="similarity">
    <text evidence="3 12">Belongs to the eukaryotic-type primase small subunit family.</text>
</comment>
<keyword evidence="4 12" id="KW-0240">DNA-directed RNA polymerase</keyword>
<sequence length="469" mass="54290">MQFPSPLLQIRNTATRNTKLQMVQGFRSRKNPIKYSTINMTCVCIRAGQKAEDKFDPASLNDLLPLYYRRLFPHLQFYRWMSYGLSEPSVFTNREFSFTLQDDIYIRYQSFDNQSELEKEICAKNPSKIDIGAVFNVRPKDHRASTVMKPVQRELVFDIDMTDYDEIRTCCSEANVCPKCWKFMTIACKIIDAALREDFGFEHLLWVFSGRRGIHCWISDKVARYLDTRGRAAVAEYLNILISGGEGTVTKVNINTDRMHHAVKRAHRIIEPYFEEICLVDQDMFGTPNGLRKLLAMVQDEGARMDLDKKLKPHEGDSKAIWKAFVNFFEARRITGKNRNRKLRHVVEEVQLALTYPRIDINVSKGFNHLLKAPFCVHPKTGKVCIPFNPNVADKFDPTQVPTITGLLNEINAFDEKLSADGETERSRIKDYKKTSMFKGTVIFEEFLRKLEQTFKGKAILASDRKMEF</sequence>
<evidence type="ECO:0000256" key="10">
    <source>
        <dbReference type="ARBA" id="ARBA00022833"/>
    </source>
</evidence>